<feature type="compositionally biased region" description="Basic and acidic residues" evidence="1">
    <location>
        <begin position="1300"/>
        <end position="1319"/>
    </location>
</feature>
<feature type="compositionally biased region" description="Basic and acidic residues" evidence="1">
    <location>
        <begin position="1062"/>
        <end position="1157"/>
    </location>
</feature>
<feature type="compositionally biased region" description="Polar residues" evidence="1">
    <location>
        <begin position="683"/>
        <end position="697"/>
    </location>
</feature>
<feature type="compositionally biased region" description="Basic and acidic residues" evidence="1">
    <location>
        <begin position="179"/>
        <end position="189"/>
    </location>
</feature>
<feature type="region of interest" description="Disordered" evidence="1">
    <location>
        <begin position="452"/>
        <end position="475"/>
    </location>
</feature>
<feature type="region of interest" description="Disordered" evidence="1">
    <location>
        <begin position="154"/>
        <end position="189"/>
    </location>
</feature>
<feature type="region of interest" description="Disordered" evidence="1">
    <location>
        <begin position="22"/>
        <end position="94"/>
    </location>
</feature>
<feature type="compositionally biased region" description="Basic and acidic residues" evidence="1">
    <location>
        <begin position="796"/>
        <end position="805"/>
    </location>
</feature>
<feature type="compositionally biased region" description="Polar residues" evidence="1">
    <location>
        <begin position="313"/>
        <end position="331"/>
    </location>
</feature>
<feature type="compositionally biased region" description="Polar residues" evidence="1">
    <location>
        <begin position="904"/>
        <end position="915"/>
    </location>
</feature>
<feature type="compositionally biased region" description="Polar residues" evidence="1">
    <location>
        <begin position="1321"/>
        <end position="1344"/>
    </location>
</feature>
<reference evidence="2 3" key="1">
    <citation type="submission" date="2019-04" db="EMBL/GenBank/DDBJ databases">
        <title>High contiguity whole genome sequence and gene annotation resource for two Venturia nashicola isolates.</title>
        <authorList>
            <person name="Prokchorchik M."/>
            <person name="Won K."/>
            <person name="Lee Y."/>
            <person name="Choi E.D."/>
            <person name="Segonzac C."/>
            <person name="Sohn K.H."/>
        </authorList>
    </citation>
    <scope>NUCLEOTIDE SEQUENCE [LARGE SCALE GENOMIC DNA]</scope>
    <source>
        <strain evidence="2 3">PRI2</strain>
    </source>
</reference>
<feature type="region of interest" description="Disordered" evidence="1">
    <location>
        <begin position="1270"/>
        <end position="1362"/>
    </location>
</feature>
<feature type="compositionally biased region" description="Polar residues" evidence="1">
    <location>
        <begin position="1270"/>
        <end position="1280"/>
    </location>
</feature>
<feature type="compositionally biased region" description="Basic and acidic residues" evidence="1">
    <location>
        <begin position="759"/>
        <end position="769"/>
    </location>
</feature>
<feature type="compositionally biased region" description="Basic and acidic residues" evidence="1">
    <location>
        <begin position="154"/>
        <end position="167"/>
    </location>
</feature>
<dbReference type="EMBL" id="SNSC02000013">
    <property type="protein sequence ID" value="TID18807.1"/>
    <property type="molecule type" value="Genomic_DNA"/>
</dbReference>
<sequence length="1362" mass="146291">MDSPHLTKTDKRLSMRQQLKSMVKGSNWAGLVRPKSDASRPSASSPTKAKVADLPAGYDFLANGLPSTNRKPARERPRKRQERQKAARVDNQRNSLYTLQIEEPNLDDLRMSFEQGDDRWSVANPATTQKELEKELAVGRGPAEKEVVDVDRPIDPLEVPGHNETHVGSESSIAPSRVDSTRPESDKLPELRKPARKWEVKTDNLARPVSRATGNTEALKVSKTIESINKNRYSMPVMKEKGHTTTVTSYHNIGRRGSEMAPEVVSPLVDEVPTAAVVGPNNTKIFGFLGIAEVRKPAIETTAGPSLAPPSSTPIAESMRKPSSLTSNINENLRRVAPGTTSTLNPNSDRHSVGDMDKLLEKDRESRSPNKKQPPSLNIKRSFSVGATSPTKKADTQPNTPTHRPRRVSGAKMADRMAWIRELEEKSSGKGSPGRAAMYKNLQGGVADKLARFESSNKDSGTKLARTNSATSRKSTLNDAYGIESIVGKRLSKASTMDDEFRRKMEEVAQNTKKKIDKEGDQEALIAQVNRDAELALREEKRRSLKMESAGPFKYAFNDKAGRKTDLVPDPKKTAAVSTTPPADEVDLKSFTPTRRGSTKMPKFDVKDANAVAASANPPTAQGEEKIAAPVFKLKESKAVAAAVIPPVLTEPQVDDGEYDPFNVLTYPVSKAMPSIQKLTAAETKQQNSSIAASGTQPGDEAAEEADVPKPAAVNAPQVLEEPKKESDEKSTTHIPALEPVEVVKFQAKEEPTVETTEEQERHLEEEKTTLAAESTGITTKERKDETGAEVATVVQEEKSPRPVEKTTSGASEETRVEETTQPTPKIEAKALALPVEPIALPPSRMADDIKPETSAEPATTQAPLVEKITAVPEDTKSEKSVEPVTTQSSSAEKTKAVLEDSTSETSTGPATTQAPLAEKTTAVPEDTKLETSAEPVTTQAPSPKELPSGQQDTKPETSTKSATASKTDSSVTKETAAEIPLINTTPPTPPAKKETPVPKYLALRERAQKAAEISSKSAPAPAPAPLPPSQTFSRLFGPPMTSGMGRSRSPSPGKPVGRADVPGKKEDGVLVKKEADGSAKKEADVPVKKEADVPVKKEADVPVKKEADVPAKKEADVPAKKEADVPAKKEATVSAKKGADIPAEKEAEAKEEKLAKDAPTQATPSTEKPAAQEKSLTQQPEKKVLISQETPIVAAKTSPLNGNVSGTESKSNALKTDTPNDRDTSAEKDSPIKEPTPLEKAEPAEVADGKKVWPIDKVAPVEKTEVLETATSIPMSKGTSARGESPTRKVTPFPTSMPGRKEGVVKHEESIREEDGAFKTESSGLVATSSLAKGSIAATSTPVSKPEEISSPLATLPRKDD</sequence>
<feature type="region of interest" description="Disordered" evidence="1">
    <location>
        <begin position="563"/>
        <end position="605"/>
    </location>
</feature>
<evidence type="ECO:0000313" key="3">
    <source>
        <dbReference type="Proteomes" id="UP000298493"/>
    </source>
</evidence>
<dbReference type="Proteomes" id="UP000298493">
    <property type="component" value="Unassembled WGS sequence"/>
</dbReference>
<dbReference type="STRING" id="86259.A0A4Z1NVZ8"/>
<accession>A0A4Z1NVZ8</accession>
<feature type="region of interest" description="Disordered" evidence="1">
    <location>
        <begin position="302"/>
        <end position="417"/>
    </location>
</feature>
<feature type="compositionally biased region" description="Basic and acidic residues" evidence="1">
    <location>
        <begin position="348"/>
        <end position="368"/>
    </location>
</feature>
<feature type="compositionally biased region" description="Polar residues" evidence="1">
    <location>
        <begin position="1199"/>
        <end position="1218"/>
    </location>
</feature>
<keyword evidence="3" id="KW-1185">Reference proteome</keyword>
<organism evidence="2 3">
    <name type="scientific">Venturia nashicola</name>
    <dbReference type="NCBI Taxonomy" id="86259"/>
    <lineage>
        <taxon>Eukaryota</taxon>
        <taxon>Fungi</taxon>
        <taxon>Dikarya</taxon>
        <taxon>Ascomycota</taxon>
        <taxon>Pezizomycotina</taxon>
        <taxon>Dothideomycetes</taxon>
        <taxon>Pleosporomycetidae</taxon>
        <taxon>Venturiales</taxon>
        <taxon>Venturiaceae</taxon>
        <taxon>Venturia</taxon>
    </lineage>
</organism>
<proteinExistence type="predicted"/>
<feature type="compositionally biased region" description="Low complexity" evidence="1">
    <location>
        <begin position="1011"/>
        <end position="1020"/>
    </location>
</feature>
<name>A0A4Z1NVZ8_9PEZI</name>
<evidence type="ECO:0000313" key="2">
    <source>
        <dbReference type="EMBL" id="TID18807.1"/>
    </source>
</evidence>
<feature type="compositionally biased region" description="Basic and acidic residues" evidence="1">
    <location>
        <begin position="563"/>
        <end position="573"/>
    </location>
</feature>
<evidence type="ECO:0000256" key="1">
    <source>
        <dbReference type="SAM" id="MobiDB-lite"/>
    </source>
</evidence>
<gene>
    <name evidence="2" type="ORF">E6O75_ATG05928</name>
</gene>
<feature type="compositionally biased region" description="Basic and acidic residues" evidence="1">
    <location>
        <begin position="452"/>
        <end position="461"/>
    </location>
</feature>
<comment type="caution">
    <text evidence="2">The sequence shown here is derived from an EMBL/GenBank/DDBJ whole genome shotgun (WGS) entry which is preliminary data.</text>
</comment>
<feature type="compositionally biased region" description="Basic residues" evidence="1">
    <location>
        <begin position="71"/>
        <end position="82"/>
    </location>
</feature>
<feature type="compositionally biased region" description="Basic and acidic residues" evidence="1">
    <location>
        <begin position="992"/>
        <end position="1010"/>
    </location>
</feature>
<feature type="compositionally biased region" description="Basic and acidic residues" evidence="1">
    <location>
        <begin position="1219"/>
        <end position="1253"/>
    </location>
</feature>
<feature type="compositionally biased region" description="Low complexity" evidence="1">
    <location>
        <begin position="959"/>
        <end position="974"/>
    </location>
</feature>
<feature type="compositionally biased region" description="Polar residues" evidence="1">
    <location>
        <begin position="371"/>
        <end position="402"/>
    </location>
</feature>
<protein>
    <submittedName>
        <fullName evidence="2">Uncharacterized protein</fullName>
    </submittedName>
</protein>
<feature type="compositionally biased region" description="Basic and acidic residues" evidence="1">
    <location>
        <begin position="721"/>
        <end position="732"/>
    </location>
</feature>
<feature type="region of interest" description="Disordered" evidence="1">
    <location>
        <begin position="678"/>
        <end position="1253"/>
    </location>
</feature>
<feature type="compositionally biased region" description="Low complexity" evidence="1">
    <location>
        <begin position="1043"/>
        <end position="1059"/>
    </location>
</feature>
<feature type="compositionally biased region" description="Polar residues" evidence="1">
    <location>
        <begin position="465"/>
        <end position="475"/>
    </location>
</feature>